<dbReference type="EMBL" id="NJGD01000001">
    <property type="protein sequence ID" value="PJR16958.1"/>
    <property type="molecule type" value="Genomic_DNA"/>
</dbReference>
<gene>
    <name evidence="1" type="ORF">CEJ86_01815</name>
</gene>
<organism evidence="1 2">
    <name type="scientific">Rhizobium meliloti</name>
    <name type="common">Ensifer meliloti</name>
    <name type="synonym">Sinorhizobium meliloti</name>
    <dbReference type="NCBI Taxonomy" id="382"/>
    <lineage>
        <taxon>Bacteria</taxon>
        <taxon>Pseudomonadati</taxon>
        <taxon>Pseudomonadota</taxon>
        <taxon>Alphaproteobacteria</taxon>
        <taxon>Hyphomicrobiales</taxon>
        <taxon>Rhizobiaceae</taxon>
        <taxon>Sinorhizobium/Ensifer group</taxon>
        <taxon>Sinorhizobium</taxon>
    </lineage>
</organism>
<evidence type="ECO:0008006" key="3">
    <source>
        <dbReference type="Google" id="ProtNLM"/>
    </source>
</evidence>
<dbReference type="RefSeq" id="WP_100669627.1">
    <property type="nucleotide sequence ID" value="NZ_NJGD01000001.1"/>
</dbReference>
<proteinExistence type="predicted"/>
<comment type="caution">
    <text evidence="1">The sequence shown here is derived from an EMBL/GenBank/DDBJ whole genome shotgun (WGS) entry which is preliminary data.</text>
</comment>
<evidence type="ECO:0000313" key="2">
    <source>
        <dbReference type="Proteomes" id="UP000231987"/>
    </source>
</evidence>
<evidence type="ECO:0000313" key="1">
    <source>
        <dbReference type="EMBL" id="PJR16958.1"/>
    </source>
</evidence>
<dbReference type="InterPro" id="IPR039498">
    <property type="entry name" value="NTP_transf_5"/>
</dbReference>
<dbReference type="AlphaFoldDB" id="A0A2J0Z948"/>
<protein>
    <recommendedName>
        <fullName evidence="3">Nucleotidyltransferase family protein</fullName>
    </recommendedName>
</protein>
<dbReference type="Proteomes" id="UP000231987">
    <property type="component" value="Unassembled WGS sequence"/>
</dbReference>
<sequence length="360" mass="40307">MTGRSYRNLLALTSCLNGNPPADVDWEHVIALANDSLTVSSLALAARKYAVDVPEDVRRYLSLIYDRNAERNRRLLAQLTEAVQCLARIGVEPVLMKGAAILVAQKPDEIGARMLTDLDILVRPADMASSIGALQDIGYEIRLAAGSGSWPGNPKFHLPAVLERPTDAGSIDLQCRPKGPASFSDIEWLYGHSRRIALDGGDVRIPSPFAQIVFLILHDQFQDGDYWRGLIDLRHLLDLSKLAASDSVDWAQLMSLFARGYERHAVETQILTADMLFGIGGASGLSVGKLPRLQLQRRRVQLERDYLFVPFTVFTLLTEIAHYPSWDRYGGESYPSRRQEAKRKIRELRRIFRSRPSGKI</sequence>
<reference evidence="1 2" key="1">
    <citation type="submission" date="2017-06" db="EMBL/GenBank/DDBJ databases">
        <title>Ensifer strains isolated from leguminous trees and herbs display diverse denitrification phenotypes with some acting as strong N2O sinks.</title>
        <authorList>
            <person name="Woliy K."/>
            <person name="Mania D."/>
            <person name="Bakken L.R."/>
            <person name="Frostegard A."/>
        </authorList>
    </citation>
    <scope>NUCLEOTIDE SEQUENCE [LARGE SCALE GENOMIC DNA]</scope>
    <source>
        <strain evidence="1 2">AC50a</strain>
    </source>
</reference>
<name>A0A2J0Z948_RHIML</name>
<dbReference type="Pfam" id="PF14907">
    <property type="entry name" value="NTP_transf_5"/>
    <property type="match status" value="1"/>
</dbReference>
<accession>A0A2J0Z948</accession>